<evidence type="ECO:0000313" key="2">
    <source>
        <dbReference type="EMBL" id="KAK0466196.1"/>
    </source>
</evidence>
<accession>A0AA39T5N2</accession>
<evidence type="ECO:0000313" key="3">
    <source>
        <dbReference type="Proteomes" id="UP001175211"/>
    </source>
</evidence>
<name>A0AA39T5N2_ARMTA</name>
<dbReference type="EMBL" id="JAUEPS010000004">
    <property type="protein sequence ID" value="KAK0466196.1"/>
    <property type="molecule type" value="Genomic_DNA"/>
</dbReference>
<feature type="compositionally biased region" description="Polar residues" evidence="1">
    <location>
        <begin position="1"/>
        <end position="44"/>
    </location>
</feature>
<gene>
    <name evidence="2" type="ORF">EV420DRAFT_1636788</name>
</gene>
<protein>
    <submittedName>
        <fullName evidence="2">Uncharacterized protein</fullName>
    </submittedName>
</protein>
<reference evidence="2" key="1">
    <citation type="submission" date="2023-06" db="EMBL/GenBank/DDBJ databases">
        <authorList>
            <consortium name="Lawrence Berkeley National Laboratory"/>
            <person name="Ahrendt S."/>
            <person name="Sahu N."/>
            <person name="Indic B."/>
            <person name="Wong-Bajracharya J."/>
            <person name="Merenyi Z."/>
            <person name="Ke H.-M."/>
            <person name="Monk M."/>
            <person name="Kocsube S."/>
            <person name="Drula E."/>
            <person name="Lipzen A."/>
            <person name="Balint B."/>
            <person name="Henrissat B."/>
            <person name="Andreopoulos B."/>
            <person name="Martin F.M."/>
            <person name="Harder C.B."/>
            <person name="Rigling D."/>
            <person name="Ford K.L."/>
            <person name="Foster G.D."/>
            <person name="Pangilinan J."/>
            <person name="Papanicolaou A."/>
            <person name="Barry K."/>
            <person name="LaButti K."/>
            <person name="Viragh M."/>
            <person name="Koriabine M."/>
            <person name="Yan M."/>
            <person name="Riley R."/>
            <person name="Champramary S."/>
            <person name="Plett K.L."/>
            <person name="Tsai I.J."/>
            <person name="Slot J."/>
            <person name="Sipos G."/>
            <person name="Plett J."/>
            <person name="Nagy L.G."/>
            <person name="Grigoriev I.V."/>
        </authorList>
    </citation>
    <scope>NUCLEOTIDE SEQUENCE</scope>
    <source>
        <strain evidence="2">CCBAS 213</strain>
    </source>
</reference>
<evidence type="ECO:0000256" key="1">
    <source>
        <dbReference type="SAM" id="MobiDB-lite"/>
    </source>
</evidence>
<dbReference type="AlphaFoldDB" id="A0AA39T5N2"/>
<keyword evidence="3" id="KW-1185">Reference proteome</keyword>
<feature type="region of interest" description="Disordered" evidence="1">
    <location>
        <begin position="1"/>
        <end position="60"/>
    </location>
</feature>
<comment type="caution">
    <text evidence="2">The sequence shown here is derived from an EMBL/GenBank/DDBJ whole genome shotgun (WGS) entry which is preliminary data.</text>
</comment>
<sequence>MSPSDTHNPHSGTNQSNQEKLPTSSPIKRQTNGQFTSVKPSPTQLRKDRSNEMDGHWTGPMPVELFLHELMGASGDEFTHLSPSHLHDIFESIQSPAKYSNEKEYANAVTSAI</sequence>
<proteinExistence type="predicted"/>
<dbReference type="Proteomes" id="UP001175211">
    <property type="component" value="Unassembled WGS sequence"/>
</dbReference>
<dbReference type="RefSeq" id="XP_060337023.1">
    <property type="nucleotide sequence ID" value="XM_060476633.1"/>
</dbReference>
<dbReference type="GeneID" id="85360181"/>
<feature type="compositionally biased region" description="Basic and acidic residues" evidence="1">
    <location>
        <begin position="45"/>
        <end position="55"/>
    </location>
</feature>
<organism evidence="2 3">
    <name type="scientific">Armillaria tabescens</name>
    <name type="common">Ringless honey mushroom</name>
    <name type="synonym">Agaricus tabescens</name>
    <dbReference type="NCBI Taxonomy" id="1929756"/>
    <lineage>
        <taxon>Eukaryota</taxon>
        <taxon>Fungi</taxon>
        <taxon>Dikarya</taxon>
        <taxon>Basidiomycota</taxon>
        <taxon>Agaricomycotina</taxon>
        <taxon>Agaricomycetes</taxon>
        <taxon>Agaricomycetidae</taxon>
        <taxon>Agaricales</taxon>
        <taxon>Marasmiineae</taxon>
        <taxon>Physalacriaceae</taxon>
        <taxon>Desarmillaria</taxon>
    </lineage>
</organism>